<dbReference type="InterPro" id="IPR011008">
    <property type="entry name" value="Dimeric_a/b-barrel"/>
</dbReference>
<keyword evidence="2" id="KW-1185">Reference proteome</keyword>
<reference evidence="1 2" key="1">
    <citation type="submission" date="2019-05" db="EMBL/GenBank/DDBJ databases">
        <authorList>
            <person name="Qu J.-H."/>
        </authorList>
    </citation>
    <scope>NUCLEOTIDE SEQUENCE [LARGE SCALE GENOMIC DNA]</scope>
    <source>
        <strain evidence="1 2">Z12</strain>
    </source>
</reference>
<evidence type="ECO:0000313" key="1">
    <source>
        <dbReference type="EMBL" id="TLU89615.1"/>
    </source>
</evidence>
<comment type="caution">
    <text evidence="1">The sequence shown here is derived from an EMBL/GenBank/DDBJ whole genome shotgun (WGS) entry which is preliminary data.</text>
</comment>
<dbReference type="Proteomes" id="UP000309788">
    <property type="component" value="Unassembled WGS sequence"/>
</dbReference>
<dbReference type="RefSeq" id="WP_138283675.1">
    <property type="nucleotide sequence ID" value="NZ_BMGE01000004.1"/>
</dbReference>
<dbReference type="Gene3D" id="3.30.70.100">
    <property type="match status" value="1"/>
</dbReference>
<organism evidence="1 2">
    <name type="scientific">Dyadobacter sediminis</name>
    <dbReference type="NCBI Taxonomy" id="1493691"/>
    <lineage>
        <taxon>Bacteria</taxon>
        <taxon>Pseudomonadati</taxon>
        <taxon>Bacteroidota</taxon>
        <taxon>Cytophagia</taxon>
        <taxon>Cytophagales</taxon>
        <taxon>Spirosomataceae</taxon>
        <taxon>Dyadobacter</taxon>
    </lineage>
</organism>
<sequence>MIHVTQFVYVRKGKEGIFHAFESQVLPLLERHNGKLLMRIRPGADQFIAGELDPPYEIHLVSFENEEGLLAYGNDEDRQKWLSLKDESVTSVIMVKE</sequence>
<dbReference type="SUPFAM" id="SSF54909">
    <property type="entry name" value="Dimeric alpha+beta barrel"/>
    <property type="match status" value="1"/>
</dbReference>
<dbReference type="AlphaFoldDB" id="A0A5R9K744"/>
<proteinExistence type="predicted"/>
<accession>A0A5R9K744</accession>
<name>A0A5R9K744_9BACT</name>
<dbReference type="OrthoDB" id="675824at2"/>
<evidence type="ECO:0000313" key="2">
    <source>
        <dbReference type="Proteomes" id="UP000309788"/>
    </source>
</evidence>
<protein>
    <submittedName>
        <fullName evidence="1">DUF1330 domain-containing protein</fullName>
    </submittedName>
</protein>
<gene>
    <name evidence="1" type="ORF">FEM55_23050</name>
</gene>
<dbReference type="EMBL" id="VCEI01000030">
    <property type="protein sequence ID" value="TLU89615.1"/>
    <property type="molecule type" value="Genomic_DNA"/>
</dbReference>